<dbReference type="EMBL" id="GL876967">
    <property type="protein sequence ID" value="KLU82919.1"/>
    <property type="molecule type" value="Genomic_DNA"/>
</dbReference>
<dbReference type="VEuPathDB" id="FungiDB:MAPG_01986"/>
<dbReference type="AlphaFoldDB" id="A0A0C4DQ48"/>
<reference evidence="4" key="1">
    <citation type="submission" date="2010-05" db="EMBL/GenBank/DDBJ databases">
        <title>The genome sequence of Magnaporthe poae strain ATCC 64411.</title>
        <authorList>
            <person name="Ma L.-J."/>
            <person name="Dead R."/>
            <person name="Young S."/>
            <person name="Zeng Q."/>
            <person name="Koehrsen M."/>
            <person name="Alvarado L."/>
            <person name="Berlin A."/>
            <person name="Chapman S.B."/>
            <person name="Chen Z."/>
            <person name="Freedman E."/>
            <person name="Gellesch M."/>
            <person name="Goldberg J."/>
            <person name="Griggs A."/>
            <person name="Gujja S."/>
            <person name="Heilman E.R."/>
            <person name="Heiman D."/>
            <person name="Hepburn T."/>
            <person name="Howarth C."/>
            <person name="Jen D."/>
            <person name="Larson L."/>
            <person name="Mehta T."/>
            <person name="Neiman D."/>
            <person name="Pearson M."/>
            <person name="Roberts A."/>
            <person name="Saif S."/>
            <person name="Shea T."/>
            <person name="Shenoy N."/>
            <person name="Sisk P."/>
            <person name="Stolte C."/>
            <person name="Sykes S."/>
            <person name="Walk T."/>
            <person name="White J."/>
            <person name="Yandava C."/>
            <person name="Haas B."/>
            <person name="Nusbaum C."/>
            <person name="Birren B."/>
        </authorList>
    </citation>
    <scope>NUCLEOTIDE SEQUENCE [LARGE SCALE GENOMIC DNA]</scope>
    <source>
        <strain evidence="4">ATCC 64411 / 73-15</strain>
    </source>
</reference>
<feature type="region of interest" description="Disordered" evidence="1">
    <location>
        <begin position="60"/>
        <end position="110"/>
    </location>
</feature>
<keyword evidence="4" id="KW-1185">Reference proteome</keyword>
<evidence type="ECO:0000256" key="1">
    <source>
        <dbReference type="SAM" id="MobiDB-lite"/>
    </source>
</evidence>
<reference evidence="3" key="5">
    <citation type="submission" date="2015-06" db="UniProtKB">
        <authorList>
            <consortium name="EnsemblFungi"/>
        </authorList>
    </citation>
    <scope>IDENTIFICATION</scope>
    <source>
        <strain evidence="3">ATCC 64411</strain>
    </source>
</reference>
<dbReference type="Proteomes" id="UP000011715">
    <property type="component" value="Unassembled WGS sequence"/>
</dbReference>
<accession>A0A0C4DQ48</accession>
<dbReference type="EnsemblFungi" id="MAPG_01986T0">
    <property type="protein sequence ID" value="MAPG_01986T0"/>
    <property type="gene ID" value="MAPG_01986"/>
</dbReference>
<evidence type="ECO:0000313" key="3">
    <source>
        <dbReference type="EnsemblFungi" id="MAPG_01986T0"/>
    </source>
</evidence>
<evidence type="ECO:0000313" key="4">
    <source>
        <dbReference type="Proteomes" id="UP000011715"/>
    </source>
</evidence>
<protein>
    <submittedName>
        <fullName evidence="2 3">Uncharacterized protein</fullName>
    </submittedName>
</protein>
<name>A0A0C4DQ48_MAGP6</name>
<reference evidence="3" key="4">
    <citation type="journal article" date="2015" name="G3 (Bethesda)">
        <title>Genome sequences of three phytopathogenic species of the Magnaporthaceae family of fungi.</title>
        <authorList>
            <person name="Okagaki L.H."/>
            <person name="Nunes C.C."/>
            <person name="Sailsbery J."/>
            <person name="Clay B."/>
            <person name="Brown D."/>
            <person name="John T."/>
            <person name="Oh Y."/>
            <person name="Young N."/>
            <person name="Fitzgerald M."/>
            <person name="Haas B.J."/>
            <person name="Zeng Q."/>
            <person name="Young S."/>
            <person name="Adiconis X."/>
            <person name="Fan L."/>
            <person name="Levin J.Z."/>
            <person name="Mitchell T.K."/>
            <person name="Okubara P.A."/>
            <person name="Farman M.L."/>
            <person name="Kohn L.M."/>
            <person name="Birren B."/>
            <person name="Ma L.-J."/>
            <person name="Dean R.A."/>
        </authorList>
    </citation>
    <scope>NUCLEOTIDE SEQUENCE</scope>
    <source>
        <strain evidence="3">ATCC 64411 / 73-15</strain>
    </source>
</reference>
<dbReference type="EMBL" id="ADBL01000497">
    <property type="status" value="NOT_ANNOTATED_CDS"/>
    <property type="molecule type" value="Genomic_DNA"/>
</dbReference>
<proteinExistence type="predicted"/>
<feature type="compositionally biased region" description="Basic residues" evidence="1">
    <location>
        <begin position="80"/>
        <end position="89"/>
    </location>
</feature>
<reference evidence="2" key="3">
    <citation type="submission" date="2011-03" db="EMBL/GenBank/DDBJ databases">
        <title>Annotation of Magnaporthe poae ATCC 64411.</title>
        <authorList>
            <person name="Ma L.-J."/>
            <person name="Dead R."/>
            <person name="Young S.K."/>
            <person name="Zeng Q."/>
            <person name="Gargeya S."/>
            <person name="Fitzgerald M."/>
            <person name="Haas B."/>
            <person name="Abouelleil A."/>
            <person name="Alvarado L."/>
            <person name="Arachchi H.M."/>
            <person name="Berlin A."/>
            <person name="Brown A."/>
            <person name="Chapman S.B."/>
            <person name="Chen Z."/>
            <person name="Dunbar C."/>
            <person name="Freedman E."/>
            <person name="Gearin G."/>
            <person name="Gellesch M."/>
            <person name="Goldberg J."/>
            <person name="Griggs A."/>
            <person name="Gujja S."/>
            <person name="Heiman D."/>
            <person name="Howarth C."/>
            <person name="Larson L."/>
            <person name="Lui A."/>
            <person name="MacDonald P.J.P."/>
            <person name="Mehta T."/>
            <person name="Montmayeur A."/>
            <person name="Murphy C."/>
            <person name="Neiman D."/>
            <person name="Pearson M."/>
            <person name="Priest M."/>
            <person name="Roberts A."/>
            <person name="Saif S."/>
            <person name="Shea T."/>
            <person name="Shenoy N."/>
            <person name="Sisk P."/>
            <person name="Stolte C."/>
            <person name="Sykes S."/>
            <person name="Yandava C."/>
            <person name="Wortman J."/>
            <person name="Nusbaum C."/>
            <person name="Birren B."/>
        </authorList>
    </citation>
    <scope>NUCLEOTIDE SEQUENCE</scope>
    <source>
        <strain evidence="2">ATCC 64411</strain>
    </source>
</reference>
<organism evidence="3 4">
    <name type="scientific">Magnaporthiopsis poae (strain ATCC 64411 / 73-15)</name>
    <name type="common">Kentucky bluegrass fungus</name>
    <name type="synonym">Magnaporthe poae</name>
    <dbReference type="NCBI Taxonomy" id="644358"/>
    <lineage>
        <taxon>Eukaryota</taxon>
        <taxon>Fungi</taxon>
        <taxon>Dikarya</taxon>
        <taxon>Ascomycota</taxon>
        <taxon>Pezizomycotina</taxon>
        <taxon>Sordariomycetes</taxon>
        <taxon>Sordariomycetidae</taxon>
        <taxon>Magnaporthales</taxon>
        <taxon>Magnaporthaceae</taxon>
        <taxon>Magnaporthiopsis</taxon>
    </lineage>
</organism>
<feature type="region of interest" description="Disordered" evidence="1">
    <location>
        <begin position="171"/>
        <end position="201"/>
    </location>
</feature>
<evidence type="ECO:0000313" key="2">
    <source>
        <dbReference type="EMBL" id="KLU82919.1"/>
    </source>
</evidence>
<reference evidence="2" key="2">
    <citation type="submission" date="2010-05" db="EMBL/GenBank/DDBJ databases">
        <title>The Genome Sequence of Magnaporthe poae strain ATCC 64411.</title>
        <authorList>
            <consortium name="The Broad Institute Genome Sequencing Platform"/>
            <consortium name="Broad Institute Genome Sequencing Center for Infectious Disease"/>
            <person name="Ma L.-J."/>
            <person name="Dead R."/>
            <person name="Young S."/>
            <person name="Zeng Q."/>
            <person name="Koehrsen M."/>
            <person name="Alvarado L."/>
            <person name="Berlin A."/>
            <person name="Chapman S.B."/>
            <person name="Chen Z."/>
            <person name="Freedman E."/>
            <person name="Gellesch M."/>
            <person name="Goldberg J."/>
            <person name="Griggs A."/>
            <person name="Gujja S."/>
            <person name="Heilman E.R."/>
            <person name="Heiman D."/>
            <person name="Hepburn T."/>
            <person name="Howarth C."/>
            <person name="Jen D."/>
            <person name="Larson L."/>
            <person name="Mehta T."/>
            <person name="Neiman D."/>
            <person name="Pearson M."/>
            <person name="Roberts A."/>
            <person name="Saif S."/>
            <person name="Shea T."/>
            <person name="Shenoy N."/>
            <person name="Sisk P."/>
            <person name="Stolte C."/>
            <person name="Sykes S."/>
            <person name="Walk T."/>
            <person name="White J."/>
            <person name="Yandava C."/>
            <person name="Haas B."/>
            <person name="Nusbaum C."/>
            <person name="Birren B."/>
        </authorList>
    </citation>
    <scope>NUCLEOTIDE SEQUENCE</scope>
    <source>
        <strain evidence="2">ATCC 64411</strain>
    </source>
</reference>
<feature type="compositionally biased region" description="Polar residues" evidence="1">
    <location>
        <begin position="171"/>
        <end position="187"/>
    </location>
</feature>
<gene>
    <name evidence="2" type="ORF">MAPG_01986</name>
</gene>
<sequence>MTEPNKIRGGIGDPSAYLCNFPLVFTHGILYLQHFYEAYTRCPGDTTLTLSSFSTALGPKPCHREPQLSAQDQDSDRPARQPKRNKKGIAKADGRMPSSHHSRPDVGILVLPRPNGSNYLAGKDERNRGVISGAGGGVAILNWSEPTVVWLKRVSADAWVRLLGQINPNANKGSTFYRKSNGKSNGKSNRKSNRKRDSVAPNGRSVRGKFFVWILVYLRGKIIQ</sequence>